<keyword evidence="5" id="KW-1185">Reference proteome</keyword>
<dbReference type="RefSeq" id="WP_327791293.1">
    <property type="nucleotide sequence ID" value="NZ_JAGGJV010000011.1"/>
</dbReference>
<protein>
    <submittedName>
        <fullName evidence="4">2-methylcitrate dehydratase PrpD</fullName>
    </submittedName>
</protein>
<dbReference type="Gene3D" id="1.10.4100.10">
    <property type="entry name" value="2-methylcitrate dehydratase PrpD"/>
    <property type="match status" value="1"/>
</dbReference>
<dbReference type="InterPro" id="IPR045337">
    <property type="entry name" value="MmgE_PrpD_C"/>
</dbReference>
<feature type="domain" description="MmgE/PrpD N-terminal" evidence="2">
    <location>
        <begin position="21"/>
        <end position="252"/>
    </location>
</feature>
<evidence type="ECO:0000259" key="2">
    <source>
        <dbReference type="Pfam" id="PF03972"/>
    </source>
</evidence>
<dbReference type="InterPro" id="IPR036148">
    <property type="entry name" value="MmgE/PrpD_sf"/>
</dbReference>
<comment type="caution">
    <text evidence="4">The sequence shown here is derived from an EMBL/GenBank/DDBJ whole genome shotgun (WGS) entry which is preliminary data.</text>
</comment>
<gene>
    <name evidence="4" type="ORF">J2Z75_005142</name>
</gene>
<dbReference type="Pfam" id="PF19305">
    <property type="entry name" value="MmgE_PrpD_C"/>
    <property type="match status" value="1"/>
</dbReference>
<dbReference type="Gene3D" id="3.30.1330.120">
    <property type="entry name" value="2-methylcitrate dehydratase PrpD"/>
    <property type="match status" value="1"/>
</dbReference>
<dbReference type="InterPro" id="IPR042183">
    <property type="entry name" value="MmgE/PrpD_sf_1"/>
</dbReference>
<dbReference type="PANTHER" id="PTHR16943">
    <property type="entry name" value="2-METHYLCITRATE DEHYDRATASE-RELATED"/>
    <property type="match status" value="1"/>
</dbReference>
<dbReference type="Proteomes" id="UP000823786">
    <property type="component" value="Unassembled WGS sequence"/>
</dbReference>
<proteinExistence type="inferred from homology"/>
<name>A0ABS4EUI5_9HYPH</name>
<evidence type="ECO:0000313" key="4">
    <source>
        <dbReference type="EMBL" id="MBP1861613.1"/>
    </source>
</evidence>
<comment type="similarity">
    <text evidence="1">Belongs to the PrpD family.</text>
</comment>
<evidence type="ECO:0000259" key="3">
    <source>
        <dbReference type="Pfam" id="PF19305"/>
    </source>
</evidence>
<dbReference type="SUPFAM" id="SSF103378">
    <property type="entry name" value="2-methylcitrate dehydratase PrpD"/>
    <property type="match status" value="1"/>
</dbReference>
<dbReference type="Pfam" id="PF03972">
    <property type="entry name" value="MmgE_PrpD_N"/>
    <property type="match status" value="1"/>
</dbReference>
<sequence>MGQFNVALSCRWRRDMYATRTLAAYIGDCAAENLTAGVKEKTLCCMLDLVTAAIAGYETPSAAAVRSVAGHLFGPGPSPVWFSGQTLNSTGAAFCNAAAASALDLDDGHRAARGHPGAAVIPAALAVAGDITCSRDEIVTAIALGYEVGVRIAAAQNPNAIRSRQSGRWVGYGAAAAAGRLSGATPARLSQALAIAGVLAPNQDANGSSGYSKLTGNDVKEGIPWSVATGMTALHLAECGFTGPEDILDHASHFDTSSIVGYLGKPGKIEGTYFKPYSCCRYIHPAIDALSDLETRHRVTHHEIAMIEVEIFAWALQLGNRVNPENLTDIQYSLPYCLAIAAIEGRQALAPINVNLLGRQDLADFAHKVRLLVDSEIDRRFPAETLARVTMVSKTGESFVSPVTTPRGDVGRPMHWTDIRDKFLEITARKTSEKRQVMLLDGFEQFRRGDTAPLLARLAQPLA</sequence>
<dbReference type="InterPro" id="IPR045336">
    <property type="entry name" value="MmgE_PrpD_N"/>
</dbReference>
<dbReference type="InterPro" id="IPR005656">
    <property type="entry name" value="MmgE_PrpD"/>
</dbReference>
<reference evidence="4 5" key="1">
    <citation type="submission" date="2021-03" db="EMBL/GenBank/DDBJ databases">
        <title>Genomic Encyclopedia of Type Strains, Phase IV (KMG-IV): sequencing the most valuable type-strain genomes for metagenomic binning, comparative biology and taxonomic classification.</title>
        <authorList>
            <person name="Goeker M."/>
        </authorList>
    </citation>
    <scope>NUCLEOTIDE SEQUENCE [LARGE SCALE GENOMIC DNA]</scope>
    <source>
        <strain evidence="4 5">DSM 26427</strain>
    </source>
</reference>
<dbReference type="PANTHER" id="PTHR16943:SF8">
    <property type="entry name" value="2-METHYLCITRATE DEHYDRATASE"/>
    <property type="match status" value="1"/>
</dbReference>
<feature type="domain" description="MmgE/PrpD C-terminal" evidence="3">
    <location>
        <begin position="277"/>
        <end position="436"/>
    </location>
</feature>
<organism evidence="4 5">
    <name type="scientific">Rhizobium herbae</name>
    <dbReference type="NCBI Taxonomy" id="508661"/>
    <lineage>
        <taxon>Bacteria</taxon>
        <taxon>Pseudomonadati</taxon>
        <taxon>Pseudomonadota</taxon>
        <taxon>Alphaproteobacteria</taxon>
        <taxon>Hyphomicrobiales</taxon>
        <taxon>Rhizobiaceae</taxon>
        <taxon>Rhizobium/Agrobacterium group</taxon>
        <taxon>Rhizobium</taxon>
    </lineage>
</organism>
<evidence type="ECO:0000313" key="5">
    <source>
        <dbReference type="Proteomes" id="UP000823786"/>
    </source>
</evidence>
<dbReference type="EMBL" id="JAGGJV010000011">
    <property type="protein sequence ID" value="MBP1861613.1"/>
    <property type="molecule type" value="Genomic_DNA"/>
</dbReference>
<accession>A0ABS4EUI5</accession>
<dbReference type="InterPro" id="IPR042188">
    <property type="entry name" value="MmgE/PrpD_sf_2"/>
</dbReference>
<evidence type="ECO:0000256" key="1">
    <source>
        <dbReference type="ARBA" id="ARBA00006174"/>
    </source>
</evidence>